<proteinExistence type="predicted"/>
<protein>
    <submittedName>
        <fullName evidence="1">Uncharacterized protein</fullName>
    </submittedName>
</protein>
<reference evidence="1 2" key="1">
    <citation type="submission" date="2024-04" db="EMBL/GenBank/DDBJ databases">
        <authorList>
            <person name="Fracassetti M."/>
        </authorList>
    </citation>
    <scope>NUCLEOTIDE SEQUENCE [LARGE SCALE GENOMIC DNA]</scope>
</reference>
<dbReference type="Proteomes" id="UP001497516">
    <property type="component" value="Chromosome 2"/>
</dbReference>
<keyword evidence="2" id="KW-1185">Reference proteome</keyword>
<gene>
    <name evidence="1" type="ORF">LTRI10_LOCUS11720</name>
</gene>
<evidence type="ECO:0000313" key="1">
    <source>
        <dbReference type="EMBL" id="CAL1368747.1"/>
    </source>
</evidence>
<name>A0AAV2D6R0_9ROSI</name>
<dbReference type="AlphaFoldDB" id="A0AAV2D6R0"/>
<organism evidence="1 2">
    <name type="scientific">Linum trigynum</name>
    <dbReference type="NCBI Taxonomy" id="586398"/>
    <lineage>
        <taxon>Eukaryota</taxon>
        <taxon>Viridiplantae</taxon>
        <taxon>Streptophyta</taxon>
        <taxon>Embryophyta</taxon>
        <taxon>Tracheophyta</taxon>
        <taxon>Spermatophyta</taxon>
        <taxon>Magnoliopsida</taxon>
        <taxon>eudicotyledons</taxon>
        <taxon>Gunneridae</taxon>
        <taxon>Pentapetalae</taxon>
        <taxon>rosids</taxon>
        <taxon>fabids</taxon>
        <taxon>Malpighiales</taxon>
        <taxon>Linaceae</taxon>
        <taxon>Linum</taxon>
    </lineage>
</organism>
<accession>A0AAV2D6R0</accession>
<dbReference type="EMBL" id="OZ034815">
    <property type="protein sequence ID" value="CAL1368747.1"/>
    <property type="molecule type" value="Genomic_DNA"/>
</dbReference>
<evidence type="ECO:0000313" key="2">
    <source>
        <dbReference type="Proteomes" id="UP001497516"/>
    </source>
</evidence>
<sequence>MSKPELKHPFIRDLKRGPHKDSFKRVLASKFGKHHYWSRREFEKLHGYKHFLAISTNRTWLRMLSIREKVYHELVLEFYTTFWHEDTTEWADSKAVKFRLSGEPRSMSYHDLAVALELGLDDDEDNVTELHNLESVNFKVLYTLLAQSGQPPFHAGRMKASTLQLDNFILHNMLGKSFTPAGDSASTLTRRYMYFIHSIRTADHPHHLGSMVAKTLDKSALQLGTLHCTPLITRLATYFQIPLQGCTEQGDTSVFGKDTISKMHLLRVERAIKWIAGFPAPPLLAEDQPDVPEDEATEYVHPDDVDAADAPRQTNFEYGGASSTFPSQDYFTHQFHQPSLQNQQLLDHHLQFQQQYSAHQAEYNTRMAAYDERLDNMEAQQGVTLAHIEREHGWSRCMQEVQQHLLQLIPSEQPVWRTHWEDSPFPPPSANDDAFMDDIVATSRVFSFKTFLVAPCVCGA</sequence>